<dbReference type="CDD" id="cd06261">
    <property type="entry name" value="TM_PBP2"/>
    <property type="match status" value="1"/>
</dbReference>
<comment type="subcellular location">
    <subcellularLocation>
        <location evidence="1 7">Cell membrane</location>
        <topology evidence="1 7">Multi-pass membrane protein</topology>
    </subcellularLocation>
</comment>
<evidence type="ECO:0000313" key="10">
    <source>
        <dbReference type="Proteomes" id="UP000612352"/>
    </source>
</evidence>
<evidence type="ECO:0000256" key="4">
    <source>
        <dbReference type="ARBA" id="ARBA00022692"/>
    </source>
</evidence>
<dbReference type="SUPFAM" id="SSF161098">
    <property type="entry name" value="MetI-like"/>
    <property type="match status" value="1"/>
</dbReference>
<feature type="transmembrane region" description="Helical" evidence="7">
    <location>
        <begin position="75"/>
        <end position="97"/>
    </location>
</feature>
<protein>
    <submittedName>
        <fullName evidence="9">Sugar ABC transporter permease</fullName>
    </submittedName>
</protein>
<dbReference type="RefSeq" id="WP_200502132.1">
    <property type="nucleotide sequence ID" value="NZ_JAEDAJ010000004.1"/>
</dbReference>
<evidence type="ECO:0000256" key="3">
    <source>
        <dbReference type="ARBA" id="ARBA00022475"/>
    </source>
</evidence>
<comment type="caution">
    <text evidence="9">The sequence shown here is derived from an EMBL/GenBank/DDBJ whole genome shotgun (WGS) entry which is preliminary data.</text>
</comment>
<dbReference type="PROSITE" id="PS50928">
    <property type="entry name" value="ABC_TM1"/>
    <property type="match status" value="1"/>
</dbReference>
<accession>A0ABS1BBW8</accession>
<dbReference type="Pfam" id="PF00528">
    <property type="entry name" value="BPD_transp_1"/>
    <property type="match status" value="1"/>
</dbReference>
<proteinExistence type="inferred from homology"/>
<sequence length="301" mass="32399">MIASRLRSAQPYLLSAPALLVIGLLFLIPSVYNVVLAFQHLTPYQSPGEAEAAGLENFTDLWSSGDLPHAALNTVLWLTAATVVLRLGIGLGLALALESPILRRWRLRGVSRTIILIPWMVPQVVAIAAWRWILDGSTGVLNQALTGLGVIDQGVPFLAQTSTVWWSIIAIIVWRELPFVVMVLVAGLQSIPAEQYEAAAVDGAGRWASWRSVTVPHLRPVLTVVVLVTVIQTFNNFVYVWLTTGGGLGNATAVLATELYSAAFFDNDLGAGAAIGLLMTAIMAIFAVVYLRVTSTKGESR</sequence>
<keyword evidence="5 7" id="KW-1133">Transmembrane helix</keyword>
<evidence type="ECO:0000256" key="6">
    <source>
        <dbReference type="ARBA" id="ARBA00023136"/>
    </source>
</evidence>
<keyword evidence="3" id="KW-1003">Cell membrane</keyword>
<keyword evidence="6 7" id="KW-0472">Membrane</keyword>
<dbReference type="InterPro" id="IPR050809">
    <property type="entry name" value="UgpAE/MalFG_permease"/>
</dbReference>
<evidence type="ECO:0000256" key="2">
    <source>
        <dbReference type="ARBA" id="ARBA00022448"/>
    </source>
</evidence>
<dbReference type="InterPro" id="IPR000515">
    <property type="entry name" value="MetI-like"/>
</dbReference>
<dbReference type="PANTHER" id="PTHR43227:SF8">
    <property type="entry name" value="DIACETYLCHITOBIOSE UPTAKE SYSTEM PERMEASE PROTEIN DASB"/>
    <property type="match status" value="1"/>
</dbReference>
<evidence type="ECO:0000256" key="7">
    <source>
        <dbReference type="RuleBase" id="RU363032"/>
    </source>
</evidence>
<keyword evidence="4 7" id="KW-0812">Transmembrane</keyword>
<evidence type="ECO:0000313" key="9">
    <source>
        <dbReference type="EMBL" id="MBK0331495.1"/>
    </source>
</evidence>
<feature type="transmembrane region" description="Helical" evidence="7">
    <location>
        <begin position="12"/>
        <end position="32"/>
    </location>
</feature>
<gene>
    <name evidence="9" type="ORF">I8D64_08775</name>
</gene>
<feature type="transmembrane region" description="Helical" evidence="7">
    <location>
        <begin position="221"/>
        <end position="242"/>
    </location>
</feature>
<organism evidence="9 10">
    <name type="scientific">Brachybacterium halotolerans</name>
    <dbReference type="NCBI Taxonomy" id="2795215"/>
    <lineage>
        <taxon>Bacteria</taxon>
        <taxon>Bacillati</taxon>
        <taxon>Actinomycetota</taxon>
        <taxon>Actinomycetes</taxon>
        <taxon>Micrococcales</taxon>
        <taxon>Dermabacteraceae</taxon>
        <taxon>Brachybacterium</taxon>
    </lineage>
</organism>
<keyword evidence="10" id="KW-1185">Reference proteome</keyword>
<feature type="transmembrane region" description="Helical" evidence="7">
    <location>
        <begin position="109"/>
        <end position="133"/>
    </location>
</feature>
<dbReference type="InterPro" id="IPR035906">
    <property type="entry name" value="MetI-like_sf"/>
</dbReference>
<dbReference type="Gene3D" id="1.10.3720.10">
    <property type="entry name" value="MetI-like"/>
    <property type="match status" value="1"/>
</dbReference>
<feature type="transmembrane region" description="Helical" evidence="7">
    <location>
        <begin position="164"/>
        <end position="188"/>
    </location>
</feature>
<dbReference type="PANTHER" id="PTHR43227">
    <property type="entry name" value="BLL4140 PROTEIN"/>
    <property type="match status" value="1"/>
</dbReference>
<evidence type="ECO:0000256" key="1">
    <source>
        <dbReference type="ARBA" id="ARBA00004651"/>
    </source>
</evidence>
<evidence type="ECO:0000256" key="5">
    <source>
        <dbReference type="ARBA" id="ARBA00022989"/>
    </source>
</evidence>
<feature type="domain" description="ABC transmembrane type-1" evidence="8">
    <location>
        <begin position="72"/>
        <end position="290"/>
    </location>
</feature>
<dbReference type="EMBL" id="JAEDAJ010000004">
    <property type="protein sequence ID" value="MBK0331495.1"/>
    <property type="molecule type" value="Genomic_DNA"/>
</dbReference>
<feature type="transmembrane region" description="Helical" evidence="7">
    <location>
        <begin position="269"/>
        <end position="291"/>
    </location>
</feature>
<evidence type="ECO:0000259" key="8">
    <source>
        <dbReference type="PROSITE" id="PS50928"/>
    </source>
</evidence>
<dbReference type="Proteomes" id="UP000612352">
    <property type="component" value="Unassembled WGS sequence"/>
</dbReference>
<reference evidence="9 10" key="1">
    <citation type="submission" date="2020-12" db="EMBL/GenBank/DDBJ databases">
        <title>Brachybacterium sp. MASK1Z-5, whole genome shotgun sequence.</title>
        <authorList>
            <person name="Tuo L."/>
        </authorList>
    </citation>
    <scope>NUCLEOTIDE SEQUENCE [LARGE SCALE GENOMIC DNA]</scope>
    <source>
        <strain evidence="9 10">MASK1Z-5</strain>
    </source>
</reference>
<keyword evidence="2 7" id="KW-0813">Transport</keyword>
<comment type="similarity">
    <text evidence="7">Belongs to the binding-protein-dependent transport system permease family.</text>
</comment>
<name>A0ABS1BBW8_9MICO</name>